<accession>X0S8B5</accession>
<feature type="non-terminal residue" evidence="3">
    <location>
        <position position="1"/>
    </location>
</feature>
<sequence length="272" mass="30879">ELKTIALATQNDVLGQGFFAAASAAAEAAGIEVVYAKFFDVETIDFAPVTSDLIAAEADYIGLYSYSDYITLIAMSAYDQGYEGLLYSITFDFYDALIEKTSVEFMEGFIWLFPDFDDPALNPSPNPYTVIEPIDFWNEYHMKYPGTWGAVSWEYMEVMNTWKQGVIFADSTEPMKVLEALKAAPTIYNTFGEVTWWGESLWGTDNALVGKWPVVQMQDGKAVIVGFVNQLDWWEINGEIMITQTEEYGQMWYQIMGLTREEAIEQYPEAFE</sequence>
<keyword evidence="1" id="KW-0732">Signal</keyword>
<evidence type="ECO:0000256" key="1">
    <source>
        <dbReference type="ARBA" id="ARBA00022729"/>
    </source>
</evidence>
<dbReference type="InterPro" id="IPR028082">
    <property type="entry name" value="Peripla_BP_I"/>
</dbReference>
<organism evidence="3">
    <name type="scientific">marine sediment metagenome</name>
    <dbReference type="NCBI Taxonomy" id="412755"/>
    <lineage>
        <taxon>unclassified sequences</taxon>
        <taxon>metagenomes</taxon>
        <taxon>ecological metagenomes</taxon>
    </lineage>
</organism>
<dbReference type="EMBL" id="BARS01007934">
    <property type="protein sequence ID" value="GAF71441.1"/>
    <property type="molecule type" value="Genomic_DNA"/>
</dbReference>
<evidence type="ECO:0000313" key="3">
    <source>
        <dbReference type="EMBL" id="GAF71441.1"/>
    </source>
</evidence>
<comment type="caution">
    <text evidence="3">The sequence shown here is derived from an EMBL/GenBank/DDBJ whole genome shotgun (WGS) entry which is preliminary data.</text>
</comment>
<dbReference type="AlphaFoldDB" id="X0S8B5"/>
<feature type="domain" description="Leucine-binding protein" evidence="2">
    <location>
        <begin position="3"/>
        <end position="220"/>
    </location>
</feature>
<dbReference type="SUPFAM" id="SSF53822">
    <property type="entry name" value="Periplasmic binding protein-like I"/>
    <property type="match status" value="1"/>
</dbReference>
<dbReference type="InterPro" id="IPR028081">
    <property type="entry name" value="Leu-bd"/>
</dbReference>
<dbReference type="Gene3D" id="3.40.50.2300">
    <property type="match status" value="1"/>
</dbReference>
<protein>
    <recommendedName>
        <fullName evidence="2">Leucine-binding protein domain-containing protein</fullName>
    </recommendedName>
</protein>
<evidence type="ECO:0000259" key="2">
    <source>
        <dbReference type="Pfam" id="PF13458"/>
    </source>
</evidence>
<proteinExistence type="predicted"/>
<reference evidence="3" key="1">
    <citation type="journal article" date="2014" name="Front. Microbiol.">
        <title>High frequency of phylogenetically diverse reductive dehalogenase-homologous genes in deep subseafloor sedimentary metagenomes.</title>
        <authorList>
            <person name="Kawai M."/>
            <person name="Futagami T."/>
            <person name="Toyoda A."/>
            <person name="Takaki Y."/>
            <person name="Nishi S."/>
            <person name="Hori S."/>
            <person name="Arai W."/>
            <person name="Tsubouchi T."/>
            <person name="Morono Y."/>
            <person name="Uchiyama I."/>
            <person name="Ito T."/>
            <person name="Fujiyama A."/>
            <person name="Inagaki F."/>
            <person name="Takami H."/>
        </authorList>
    </citation>
    <scope>NUCLEOTIDE SEQUENCE</scope>
    <source>
        <strain evidence="3">Expedition CK06-06</strain>
    </source>
</reference>
<name>X0S8B5_9ZZZZ</name>
<dbReference type="Pfam" id="PF13458">
    <property type="entry name" value="Peripla_BP_6"/>
    <property type="match status" value="1"/>
</dbReference>
<gene>
    <name evidence="3" type="ORF">S01H1_15199</name>
</gene>